<dbReference type="Proteomes" id="UP000012019">
    <property type="component" value="Unassembled WGS sequence"/>
</dbReference>
<dbReference type="AlphaFoldDB" id="M7NYF3"/>
<dbReference type="SUPFAM" id="SSF56112">
    <property type="entry name" value="Protein kinase-like (PK-like)"/>
    <property type="match status" value="1"/>
</dbReference>
<dbReference type="Gene3D" id="3.20.20.80">
    <property type="entry name" value="Glycosidases"/>
    <property type="match status" value="1"/>
</dbReference>
<evidence type="ECO:0000313" key="1">
    <source>
        <dbReference type="EMBL" id="EMR13848.1"/>
    </source>
</evidence>
<comment type="caution">
    <text evidence="1">The sequence shown here is derived from an EMBL/GenBank/DDBJ whole genome shotgun (WGS) entry which is preliminary data.</text>
</comment>
<dbReference type="SUPFAM" id="SSF51445">
    <property type="entry name" value="(Trans)glycosidases"/>
    <property type="match status" value="1"/>
</dbReference>
<dbReference type="RefSeq" id="WP_009725623.1">
    <property type="nucleotide sequence ID" value="NZ_APHR01000013.1"/>
</dbReference>
<proteinExistence type="predicted"/>
<dbReference type="Gene3D" id="1.10.510.10">
    <property type="entry name" value="Transferase(Phosphotransferase) domain 1"/>
    <property type="match status" value="1"/>
</dbReference>
<dbReference type="eggNOG" id="COG0515">
    <property type="taxonomic scope" value="Bacteria"/>
</dbReference>
<evidence type="ECO:0008006" key="3">
    <source>
        <dbReference type="Google" id="ProtNLM"/>
    </source>
</evidence>
<reference evidence="1 2" key="1">
    <citation type="journal article" date="2013" name="Genome Announc.">
        <title>Draft Genome Sequence of Methylophaga lonarensis MPLT, a Haloalkaliphilic (Non-Methane-Utilizing) Methylotroph.</title>
        <authorList>
            <person name="Shetty S.A."/>
            <person name="Marathe N.P."/>
            <person name="Munot H."/>
            <person name="Antony C.P."/>
            <person name="Dhotre D.P."/>
            <person name="Murrell J.C."/>
            <person name="Shouche Y.S."/>
        </authorList>
    </citation>
    <scope>NUCLEOTIDE SEQUENCE [LARGE SCALE GENOMIC DNA]</scope>
    <source>
        <strain evidence="1 2">MPL</strain>
    </source>
</reference>
<dbReference type="EMBL" id="APHR01000013">
    <property type="protein sequence ID" value="EMR13848.1"/>
    <property type="molecule type" value="Genomic_DNA"/>
</dbReference>
<dbReference type="PATRIC" id="fig|1286106.3.peg.583"/>
<protein>
    <recommendedName>
        <fullName evidence="3">Lipopolysaccharide kinase (Kdo/WaaP) family protein</fullName>
    </recommendedName>
</protein>
<evidence type="ECO:0000313" key="2">
    <source>
        <dbReference type="Proteomes" id="UP000012019"/>
    </source>
</evidence>
<dbReference type="Pfam" id="PF06293">
    <property type="entry name" value="Kdo"/>
    <property type="match status" value="1"/>
</dbReference>
<keyword evidence="2" id="KW-1185">Reference proteome</keyword>
<dbReference type="STRING" id="1286106.MPL1_02923"/>
<name>M7NYF3_9GAMM</name>
<gene>
    <name evidence="1" type="ORF">MPL1_02923</name>
</gene>
<dbReference type="InterPro" id="IPR011009">
    <property type="entry name" value="Kinase-like_dom_sf"/>
</dbReference>
<organism evidence="1 2">
    <name type="scientific">Methylophaga lonarensis MPL</name>
    <dbReference type="NCBI Taxonomy" id="1286106"/>
    <lineage>
        <taxon>Bacteria</taxon>
        <taxon>Pseudomonadati</taxon>
        <taxon>Pseudomonadota</taxon>
        <taxon>Gammaproteobacteria</taxon>
        <taxon>Thiotrichales</taxon>
        <taxon>Piscirickettsiaceae</taxon>
        <taxon>Methylophaga</taxon>
    </lineage>
</organism>
<dbReference type="InterPro" id="IPR017853">
    <property type="entry name" value="GH"/>
</dbReference>
<accession>M7NYF3</accession>
<sequence length="753" mass="86316">MNQPPSSTENTALPENGPVMNGRLLRHALPYALTGGLSFRNGHIPQGGHQIPEDFVGVGVTTNDDPATDEVVLEAIRVLKLKQVRLDFTYGDEDGAVARLLERLLNTEVKVLLSLVQPFREAQQMKQQAAQERWQDFINMIASRYGKRVAAVEIGATCNRRRWAGYDTQSFFNAWDIAWRCLSAQGIAIAGPNISDFEPLYNIAMLKEFRALGQLPDIHTNNLFSERVTEPERFDHRILGIQLATRLRFNLVKKARLLRKINDHFGVKKMVTPAAFWTLPRIERLLLNSEQKQADYLSRYFILLAASGAFDQVNWGPLICAREGLIDDGTGSYPELERITHYRSVSGQVTDFRVRPAFQAMQAFNRLIPASVYLGPLQTADQLEIHVFQQDQHLIHAAWTVNGQAVALSDLYSEADLATAACFSRDGEALSQLPDLITEAPVYLRWTTTQPINIYHSPARVEHIYRHWPDKQYFVVNDADWRGMIVANSAEEAEQIRTQLHPDNLPAADEQSLLRKARNAIWKVTGINGEQLVVKKPLKMHPHKRLLDRHKPSKAHRSWNAAGEMLRRNVPTAKPIAYFEKVGDESQLNNYFICERVDYDFTAREMLSAFAEGHTEFDGISDKDAYQQLATFLLHLHGRGIWFRDLAGGNILVKKHADARLEFTLVDINRARFFNKGIAFKYCLSDLARICNKLHWPGRHQLLGMYFSQRFKPQKLTFRNLLPFYLYDFKVSFKRRFGRKAVRRIWRKLRGQQ</sequence>